<feature type="signal peptide" evidence="1">
    <location>
        <begin position="1"/>
        <end position="31"/>
    </location>
</feature>
<feature type="chain" id="PRO_5046595964" evidence="1">
    <location>
        <begin position="32"/>
        <end position="109"/>
    </location>
</feature>
<keyword evidence="1" id="KW-0732">Signal</keyword>
<dbReference type="EMBL" id="JBHSKT010000004">
    <property type="protein sequence ID" value="MFC5270692.1"/>
    <property type="molecule type" value="Genomic_DNA"/>
</dbReference>
<reference evidence="3" key="1">
    <citation type="journal article" date="2019" name="Int. J. Syst. Evol. Microbiol.">
        <title>The Global Catalogue of Microorganisms (GCM) 10K type strain sequencing project: providing services to taxonomists for standard genome sequencing and annotation.</title>
        <authorList>
            <consortium name="The Broad Institute Genomics Platform"/>
            <consortium name="The Broad Institute Genome Sequencing Center for Infectious Disease"/>
            <person name="Wu L."/>
            <person name="Ma J."/>
        </authorList>
    </citation>
    <scope>NUCLEOTIDE SEQUENCE [LARGE SCALE GENOMIC DNA]</scope>
    <source>
        <strain evidence="3">KACC 12602</strain>
    </source>
</reference>
<dbReference type="Proteomes" id="UP001596161">
    <property type="component" value="Unassembled WGS sequence"/>
</dbReference>
<dbReference type="RefSeq" id="WP_378017057.1">
    <property type="nucleotide sequence ID" value="NZ_JBHSKT010000004.1"/>
</dbReference>
<keyword evidence="3" id="KW-1185">Reference proteome</keyword>
<evidence type="ECO:0000313" key="3">
    <source>
        <dbReference type="Proteomes" id="UP001596161"/>
    </source>
</evidence>
<proteinExistence type="predicted"/>
<sequence>MKKATLRMRHLAKAGFMAVLMATTLQLPAYAQISFDDETAKKADSRRIRREAAKYKAEDVKESHLDMNKYSYKRGEPGNRPVAEELQYDEIYYGPNPIKKERKLFKKKR</sequence>
<name>A0ABW0E8J2_9BACT</name>
<gene>
    <name evidence="2" type="ORF">ACFPIB_08740</name>
</gene>
<evidence type="ECO:0000313" key="2">
    <source>
        <dbReference type="EMBL" id="MFC5270692.1"/>
    </source>
</evidence>
<evidence type="ECO:0000256" key="1">
    <source>
        <dbReference type="SAM" id="SignalP"/>
    </source>
</evidence>
<protein>
    <submittedName>
        <fullName evidence="2">Uncharacterized protein</fullName>
    </submittedName>
</protein>
<accession>A0ABW0E8J2</accession>
<comment type="caution">
    <text evidence="2">The sequence shown here is derived from an EMBL/GenBank/DDBJ whole genome shotgun (WGS) entry which is preliminary data.</text>
</comment>
<organism evidence="2 3">
    <name type="scientific">Adhaeribacter terreus</name>
    <dbReference type="NCBI Taxonomy" id="529703"/>
    <lineage>
        <taxon>Bacteria</taxon>
        <taxon>Pseudomonadati</taxon>
        <taxon>Bacteroidota</taxon>
        <taxon>Cytophagia</taxon>
        <taxon>Cytophagales</taxon>
        <taxon>Hymenobacteraceae</taxon>
        <taxon>Adhaeribacter</taxon>
    </lineage>
</organism>